<evidence type="ECO:0000313" key="4">
    <source>
        <dbReference type="Proteomes" id="UP000235464"/>
    </source>
</evidence>
<keyword evidence="2" id="KW-0472">Membrane</keyword>
<proteinExistence type="predicted"/>
<feature type="region of interest" description="Disordered" evidence="1">
    <location>
        <begin position="1"/>
        <end position="59"/>
    </location>
</feature>
<evidence type="ECO:0000256" key="1">
    <source>
        <dbReference type="SAM" id="MobiDB-lite"/>
    </source>
</evidence>
<feature type="compositionally biased region" description="Polar residues" evidence="1">
    <location>
        <begin position="97"/>
        <end position="107"/>
    </location>
</feature>
<protein>
    <submittedName>
        <fullName evidence="3">Uncharacterized protein</fullName>
    </submittedName>
</protein>
<dbReference type="Proteomes" id="UP000235464">
    <property type="component" value="Chromosome I"/>
</dbReference>
<feature type="compositionally biased region" description="Basic and acidic residues" evidence="1">
    <location>
        <begin position="131"/>
        <end position="143"/>
    </location>
</feature>
<feature type="compositionally biased region" description="Polar residues" evidence="1">
    <location>
        <begin position="28"/>
        <end position="44"/>
    </location>
</feature>
<evidence type="ECO:0000256" key="2">
    <source>
        <dbReference type="SAM" id="Phobius"/>
    </source>
</evidence>
<feature type="region of interest" description="Disordered" evidence="1">
    <location>
        <begin position="96"/>
        <end position="175"/>
    </location>
</feature>
<keyword evidence="2" id="KW-0812">Transmembrane</keyword>
<feature type="transmembrane region" description="Helical" evidence="2">
    <location>
        <begin position="69"/>
        <end position="91"/>
    </location>
</feature>
<organism evidence="3 4">
    <name type="scientific">Streptomyces chartreusis NRRL 3882</name>
    <dbReference type="NCBI Taxonomy" id="1079985"/>
    <lineage>
        <taxon>Bacteria</taxon>
        <taxon>Bacillati</taxon>
        <taxon>Actinomycetota</taxon>
        <taxon>Actinomycetes</taxon>
        <taxon>Kitasatosporales</taxon>
        <taxon>Streptomycetaceae</taxon>
        <taxon>Streptomyces</taxon>
    </lineage>
</organism>
<gene>
    <name evidence="3" type="ORF">SCNRRL3882_3160</name>
</gene>
<dbReference type="AlphaFoldDB" id="A0A2N9B8M6"/>
<sequence>MLRSPSRRTSTPHVPSKMRPMSFGQGGPQSQWDPWKPQSQQPWNSGGGQSPDWAALAEASEARNKRRRLLLVGGGALATVAIGAAVAVAVVSAGGDNQANSPTSQVPSADIPSESASAPSFAPTSAPPPLDPKDFIASAKKDTAPLSPDTLFPGTQLTMGETTYKKGPTADTKNCASASGGTLPKILTANDCTRLIRVTYSADGIAVTVGVAVFDTEAQAAKAKGETNKKSFVKSLSGGGVKPFCESGFCRTTSNSYGRYAYFTNAGFTSGKDVTEKDTEVFATGDNLQLFTFRQIHRRGQAQASAAADE</sequence>
<reference evidence="4" key="1">
    <citation type="submission" date="2017-11" db="EMBL/GenBank/DDBJ databases">
        <authorList>
            <person name="Wibberg D."/>
        </authorList>
    </citation>
    <scope>NUCLEOTIDE SEQUENCE [LARGE SCALE GENOMIC DNA]</scope>
</reference>
<keyword evidence="4" id="KW-1185">Reference proteome</keyword>
<accession>A0A2N9B8M6</accession>
<feature type="compositionally biased region" description="Low complexity" evidence="1">
    <location>
        <begin position="112"/>
        <end position="124"/>
    </location>
</feature>
<dbReference type="EMBL" id="LT963352">
    <property type="protein sequence ID" value="SOR79699.1"/>
    <property type="molecule type" value="Genomic_DNA"/>
</dbReference>
<evidence type="ECO:0000313" key="3">
    <source>
        <dbReference type="EMBL" id="SOR79699.1"/>
    </source>
</evidence>
<name>A0A2N9B8M6_STRCX</name>
<keyword evidence="2" id="KW-1133">Transmembrane helix</keyword>